<name>A0A8X8CGS8_POPTO</name>
<evidence type="ECO:0000313" key="3">
    <source>
        <dbReference type="Proteomes" id="UP000886885"/>
    </source>
</evidence>
<reference evidence="2" key="1">
    <citation type="journal article" date="2020" name="bioRxiv">
        <title>Hybrid origin of Populus tomentosa Carr. identified through genome sequencing and phylogenomic analysis.</title>
        <authorList>
            <person name="An X."/>
            <person name="Gao K."/>
            <person name="Chen Z."/>
            <person name="Li J."/>
            <person name="Yang X."/>
            <person name="Yang X."/>
            <person name="Zhou J."/>
            <person name="Guo T."/>
            <person name="Zhao T."/>
            <person name="Huang S."/>
            <person name="Miao D."/>
            <person name="Khan W.U."/>
            <person name="Rao P."/>
            <person name="Ye M."/>
            <person name="Lei B."/>
            <person name="Liao W."/>
            <person name="Wang J."/>
            <person name="Ji L."/>
            <person name="Li Y."/>
            <person name="Guo B."/>
            <person name="Mustafa N.S."/>
            <person name="Li S."/>
            <person name="Yun Q."/>
            <person name="Keller S.R."/>
            <person name="Mao J."/>
            <person name="Zhang R."/>
            <person name="Strauss S.H."/>
        </authorList>
    </citation>
    <scope>NUCLEOTIDE SEQUENCE</scope>
    <source>
        <strain evidence="2">GM15</strain>
        <tissue evidence="2">Leaf</tissue>
    </source>
</reference>
<keyword evidence="3" id="KW-1185">Reference proteome</keyword>
<dbReference type="AlphaFoldDB" id="A0A8X8CGS8"/>
<evidence type="ECO:0008006" key="4">
    <source>
        <dbReference type="Google" id="ProtNLM"/>
    </source>
</evidence>
<dbReference type="Proteomes" id="UP000886885">
    <property type="component" value="Chromosome 12D"/>
</dbReference>
<feature type="signal peptide" evidence="1">
    <location>
        <begin position="1"/>
        <end position="29"/>
    </location>
</feature>
<sequence>MASLKSLSSPAALLLLLIALAVQTHLAHSQICTSQLNSLNCNMTASATLSRSRLASLLNAIFHLSLAVQDKHEAVVKRVKKNISVIGTSIIEAYDPPIFLSSFKCVPIDDL</sequence>
<feature type="chain" id="PRO_5036442714" description="Pectinesterase inhibitor domain-containing protein" evidence="1">
    <location>
        <begin position="30"/>
        <end position="111"/>
    </location>
</feature>
<protein>
    <recommendedName>
        <fullName evidence="4">Pectinesterase inhibitor domain-containing protein</fullName>
    </recommendedName>
</protein>
<proteinExistence type="predicted"/>
<comment type="caution">
    <text evidence="2">The sequence shown here is derived from an EMBL/GenBank/DDBJ whole genome shotgun (WGS) entry which is preliminary data.</text>
</comment>
<keyword evidence="1" id="KW-0732">Signal</keyword>
<gene>
    <name evidence="2" type="ORF">POTOM_043555</name>
</gene>
<evidence type="ECO:0000313" key="2">
    <source>
        <dbReference type="EMBL" id="KAG6753487.1"/>
    </source>
</evidence>
<organism evidence="2 3">
    <name type="scientific">Populus tomentosa</name>
    <name type="common">Chinese white poplar</name>
    <dbReference type="NCBI Taxonomy" id="118781"/>
    <lineage>
        <taxon>Eukaryota</taxon>
        <taxon>Viridiplantae</taxon>
        <taxon>Streptophyta</taxon>
        <taxon>Embryophyta</taxon>
        <taxon>Tracheophyta</taxon>
        <taxon>Spermatophyta</taxon>
        <taxon>Magnoliopsida</taxon>
        <taxon>eudicotyledons</taxon>
        <taxon>Gunneridae</taxon>
        <taxon>Pentapetalae</taxon>
        <taxon>rosids</taxon>
        <taxon>fabids</taxon>
        <taxon>Malpighiales</taxon>
        <taxon>Salicaceae</taxon>
        <taxon>Saliceae</taxon>
        <taxon>Populus</taxon>
    </lineage>
</organism>
<evidence type="ECO:0000256" key="1">
    <source>
        <dbReference type="SAM" id="SignalP"/>
    </source>
</evidence>
<dbReference type="EMBL" id="JAAWWB010000024">
    <property type="protein sequence ID" value="KAG6753487.1"/>
    <property type="molecule type" value="Genomic_DNA"/>
</dbReference>
<accession>A0A8X8CGS8</accession>